<dbReference type="Gene3D" id="3.30.70.260">
    <property type="match status" value="1"/>
</dbReference>
<dbReference type="SUPFAM" id="SSF51735">
    <property type="entry name" value="NAD(P)-binding Rossmann-fold domains"/>
    <property type="match status" value="1"/>
</dbReference>
<evidence type="ECO:0000313" key="13">
    <source>
        <dbReference type="EMBL" id="TLS35904.1"/>
    </source>
</evidence>
<dbReference type="InterPro" id="IPR003099">
    <property type="entry name" value="Prephen_DH"/>
</dbReference>
<keyword evidence="6" id="KW-0028">Amino-acid biosynthesis</keyword>
<keyword evidence="8" id="KW-0520">NAD</keyword>
<evidence type="ECO:0000256" key="4">
    <source>
        <dbReference type="ARBA" id="ARBA00016891"/>
    </source>
</evidence>
<name>A0A5R9F5Z9_9BACL</name>
<comment type="pathway">
    <text evidence="1">Amino-acid biosynthesis; L-tyrosine biosynthesis; (4-hydroxyphenyl)pyruvate from prephenate (NAD(+) route): step 1/1.</text>
</comment>
<dbReference type="Pfam" id="PF01842">
    <property type="entry name" value="ACT"/>
    <property type="match status" value="1"/>
</dbReference>
<dbReference type="Gene3D" id="1.10.3660.10">
    <property type="entry name" value="6-phosphogluconate dehydrogenase C-terminal like domain"/>
    <property type="match status" value="1"/>
</dbReference>
<dbReference type="Gene3D" id="3.40.50.720">
    <property type="entry name" value="NAD(P)-binding Rossmann-like Domain"/>
    <property type="match status" value="1"/>
</dbReference>
<dbReference type="NCBIfam" id="NF005107">
    <property type="entry name" value="PRK06545.1-5"/>
    <property type="match status" value="1"/>
</dbReference>
<evidence type="ECO:0000256" key="3">
    <source>
        <dbReference type="ARBA" id="ARBA00012068"/>
    </source>
</evidence>
<evidence type="ECO:0000259" key="12">
    <source>
        <dbReference type="PROSITE" id="PS51671"/>
    </source>
</evidence>
<dbReference type="GO" id="GO:0006571">
    <property type="term" value="P:tyrosine biosynthetic process"/>
    <property type="evidence" value="ECO:0007669"/>
    <property type="project" value="UniProtKB-UniPathway"/>
</dbReference>
<feature type="domain" description="ACT" evidence="12">
    <location>
        <begin position="299"/>
        <end position="368"/>
    </location>
</feature>
<evidence type="ECO:0000256" key="8">
    <source>
        <dbReference type="ARBA" id="ARBA00023027"/>
    </source>
</evidence>
<evidence type="ECO:0000256" key="5">
    <source>
        <dbReference type="ARBA" id="ARBA00022498"/>
    </source>
</evidence>
<dbReference type="InterPro" id="IPR050812">
    <property type="entry name" value="Preph/Arog_dehydrog"/>
</dbReference>
<comment type="similarity">
    <text evidence="2">Belongs to the prephenate/arogenate dehydrogenase family.</text>
</comment>
<dbReference type="RefSeq" id="WP_138128340.1">
    <property type="nucleotide sequence ID" value="NZ_SWLG01000015.1"/>
</dbReference>
<evidence type="ECO:0000256" key="7">
    <source>
        <dbReference type="ARBA" id="ARBA00023002"/>
    </source>
</evidence>
<dbReference type="Pfam" id="PF02153">
    <property type="entry name" value="PDH_N"/>
    <property type="match status" value="1"/>
</dbReference>
<dbReference type="Proteomes" id="UP000308230">
    <property type="component" value="Unassembled WGS sequence"/>
</dbReference>
<sequence length="368" mass="40795">MEKNTVLLIGLGLIGGSIALGIKRKHEKCRIIGYDLNENQLKLAETLKVIDESSTDLASSATEADLIVIATPVVQTENIIDQLMGLQLKKNVIITDVGSTKKKVVDIARNKLGGKAVFIGGHPMAGSHKSGVTAARAHLFENAFYLLVPAEGENSSDSVEKLKGWLEGTGAVFVVMDEKEHDRLVGIISHFPHVLAASLVNYVADEDQAKGTLSRFAAGGFRDITRIASSSPEMWRDILLHNREVLLSLLDQWDEELGKIKELIKDENSQGILDYFTRSKQFRDRLPGRSKGAIPSFYDLYVDVEDEPGVIASITKLLAEEKISITNIRIIETREDIMGVLRVSFRSETDRQEAQKKLGPYYETYLDK</sequence>
<dbReference type="PANTHER" id="PTHR21363">
    <property type="entry name" value="PREPHENATE DEHYDROGENASE"/>
    <property type="match status" value="1"/>
</dbReference>
<evidence type="ECO:0000256" key="1">
    <source>
        <dbReference type="ARBA" id="ARBA00005067"/>
    </source>
</evidence>
<dbReference type="SUPFAM" id="SSF48179">
    <property type="entry name" value="6-phosphogluconate dehydrogenase C-terminal domain-like"/>
    <property type="match status" value="1"/>
</dbReference>
<dbReference type="AlphaFoldDB" id="A0A5R9F5Z9"/>
<dbReference type="InterPro" id="IPR002912">
    <property type="entry name" value="ACT_dom"/>
</dbReference>
<evidence type="ECO:0000256" key="2">
    <source>
        <dbReference type="ARBA" id="ARBA00007964"/>
    </source>
</evidence>
<keyword evidence="5" id="KW-0827">Tyrosine biosynthesis</keyword>
<dbReference type="SUPFAM" id="SSF55021">
    <property type="entry name" value="ACT-like"/>
    <property type="match status" value="1"/>
</dbReference>
<evidence type="ECO:0000256" key="9">
    <source>
        <dbReference type="ARBA" id="ARBA00023141"/>
    </source>
</evidence>
<keyword evidence="14" id="KW-1185">Reference proteome</keyword>
<evidence type="ECO:0000256" key="6">
    <source>
        <dbReference type="ARBA" id="ARBA00022605"/>
    </source>
</evidence>
<evidence type="ECO:0000259" key="11">
    <source>
        <dbReference type="PROSITE" id="PS51176"/>
    </source>
</evidence>
<dbReference type="EMBL" id="SWLG01000015">
    <property type="protein sequence ID" value="TLS35904.1"/>
    <property type="molecule type" value="Genomic_DNA"/>
</dbReference>
<dbReference type="FunFam" id="3.40.50.720:FF:000208">
    <property type="entry name" value="Prephenate dehydrogenase"/>
    <property type="match status" value="1"/>
</dbReference>
<gene>
    <name evidence="13" type="ORF">FCL54_18085</name>
</gene>
<organism evidence="13 14">
    <name type="scientific">Exobacillus caeni</name>
    <dbReference type="NCBI Taxonomy" id="2574798"/>
    <lineage>
        <taxon>Bacteria</taxon>
        <taxon>Bacillati</taxon>
        <taxon>Bacillota</taxon>
        <taxon>Bacilli</taxon>
        <taxon>Bacillales</taxon>
        <taxon>Guptibacillaceae</taxon>
        <taxon>Exobacillus</taxon>
    </lineage>
</organism>
<dbReference type="InterPro" id="IPR008927">
    <property type="entry name" value="6-PGluconate_DH-like_C_sf"/>
</dbReference>
<dbReference type="PROSITE" id="PS51176">
    <property type="entry name" value="PDH_ADH"/>
    <property type="match status" value="1"/>
</dbReference>
<dbReference type="GO" id="GO:0070403">
    <property type="term" value="F:NAD+ binding"/>
    <property type="evidence" value="ECO:0007669"/>
    <property type="project" value="InterPro"/>
</dbReference>
<keyword evidence="7 13" id="KW-0560">Oxidoreductase</keyword>
<dbReference type="InterPro" id="IPR046825">
    <property type="entry name" value="PDH_C"/>
</dbReference>
<dbReference type="InterPro" id="IPR046826">
    <property type="entry name" value="PDH_N"/>
</dbReference>
<dbReference type="Pfam" id="PF20463">
    <property type="entry name" value="PDH_C"/>
    <property type="match status" value="1"/>
</dbReference>
<dbReference type="InterPro" id="IPR045865">
    <property type="entry name" value="ACT-like_dom_sf"/>
</dbReference>
<accession>A0A5R9F5Z9</accession>
<reference evidence="13 14" key="1">
    <citation type="submission" date="2019-04" db="EMBL/GenBank/DDBJ databases">
        <title>Bacillus caeni sp. nov., a bacterium isolated from mangrove sediment.</title>
        <authorList>
            <person name="Huang H."/>
            <person name="Mo K."/>
            <person name="Hu Y."/>
        </authorList>
    </citation>
    <scope>NUCLEOTIDE SEQUENCE [LARGE SCALE GENOMIC DNA]</scope>
    <source>
        <strain evidence="13 14">HB172195</strain>
    </source>
</reference>
<proteinExistence type="inferred from homology"/>
<protein>
    <recommendedName>
        <fullName evidence="4">Prephenate dehydrogenase</fullName>
        <ecNumber evidence="3">1.3.1.12</ecNumber>
    </recommendedName>
</protein>
<comment type="caution">
    <text evidence="13">The sequence shown here is derived from an EMBL/GenBank/DDBJ whole genome shotgun (WGS) entry which is preliminary data.</text>
</comment>
<dbReference type="FunFam" id="1.10.3660.10:FF:000003">
    <property type="entry name" value="Prephenate dehydrogenase"/>
    <property type="match status" value="1"/>
</dbReference>
<evidence type="ECO:0000313" key="14">
    <source>
        <dbReference type="Proteomes" id="UP000308230"/>
    </source>
</evidence>
<dbReference type="GO" id="GO:0004665">
    <property type="term" value="F:prephenate dehydrogenase (NADP+) activity"/>
    <property type="evidence" value="ECO:0007669"/>
    <property type="project" value="InterPro"/>
</dbReference>
<keyword evidence="9" id="KW-0057">Aromatic amino acid biosynthesis</keyword>
<dbReference type="PROSITE" id="PS51671">
    <property type="entry name" value="ACT"/>
    <property type="match status" value="1"/>
</dbReference>
<dbReference type="CDD" id="cd04909">
    <property type="entry name" value="ACT_PDH-BS"/>
    <property type="match status" value="1"/>
</dbReference>
<dbReference type="EC" id="1.3.1.12" evidence="3"/>
<dbReference type="OrthoDB" id="9802008at2"/>
<comment type="catalytic activity">
    <reaction evidence="10">
        <text>prephenate + NAD(+) = 3-(4-hydroxyphenyl)pyruvate + CO2 + NADH</text>
        <dbReference type="Rhea" id="RHEA:13869"/>
        <dbReference type="ChEBI" id="CHEBI:16526"/>
        <dbReference type="ChEBI" id="CHEBI:29934"/>
        <dbReference type="ChEBI" id="CHEBI:36242"/>
        <dbReference type="ChEBI" id="CHEBI:57540"/>
        <dbReference type="ChEBI" id="CHEBI:57945"/>
        <dbReference type="EC" id="1.3.1.12"/>
    </reaction>
</comment>
<feature type="domain" description="Prephenate/arogenate dehydrogenase" evidence="11">
    <location>
        <begin position="4"/>
        <end position="294"/>
    </location>
</feature>
<dbReference type="InterPro" id="IPR036291">
    <property type="entry name" value="NAD(P)-bd_dom_sf"/>
</dbReference>
<dbReference type="UniPathway" id="UPA00122">
    <property type="reaction ID" value="UER00961"/>
</dbReference>
<evidence type="ECO:0000256" key="10">
    <source>
        <dbReference type="ARBA" id="ARBA00049260"/>
    </source>
</evidence>
<dbReference type="PANTHER" id="PTHR21363:SF0">
    <property type="entry name" value="PREPHENATE DEHYDROGENASE [NADP(+)]"/>
    <property type="match status" value="1"/>
</dbReference>
<dbReference type="GO" id="GO:0008977">
    <property type="term" value="F:prephenate dehydrogenase (NAD+) activity"/>
    <property type="evidence" value="ECO:0007669"/>
    <property type="project" value="UniProtKB-EC"/>
</dbReference>